<reference evidence="1 2" key="1">
    <citation type="submission" date="2019-05" db="EMBL/GenBank/DDBJ databases">
        <title>Another draft genome of Portunus trituberculatus and its Hox gene families provides insights of decapod evolution.</title>
        <authorList>
            <person name="Jeong J.-H."/>
            <person name="Song I."/>
            <person name="Kim S."/>
            <person name="Choi T."/>
            <person name="Kim D."/>
            <person name="Ryu S."/>
            <person name="Kim W."/>
        </authorList>
    </citation>
    <scope>NUCLEOTIDE SEQUENCE [LARGE SCALE GENOMIC DNA]</scope>
    <source>
        <tissue evidence="1">Muscle</tissue>
    </source>
</reference>
<gene>
    <name evidence="1" type="ORF">E2C01_047491</name>
</gene>
<accession>A0A5B7G187</accession>
<sequence>MGPSLLLNATVATSSGFRTQTPDPGLDDLAAFHSSPADLSTNSHQQCIPRFGSARLCVYTTVKPFMKYLA</sequence>
<protein>
    <submittedName>
        <fullName evidence="1">Uncharacterized protein</fullName>
    </submittedName>
</protein>
<evidence type="ECO:0000313" key="2">
    <source>
        <dbReference type="Proteomes" id="UP000324222"/>
    </source>
</evidence>
<name>A0A5B7G187_PORTR</name>
<evidence type="ECO:0000313" key="1">
    <source>
        <dbReference type="EMBL" id="MPC53591.1"/>
    </source>
</evidence>
<dbReference type="Proteomes" id="UP000324222">
    <property type="component" value="Unassembled WGS sequence"/>
</dbReference>
<proteinExistence type="predicted"/>
<organism evidence="1 2">
    <name type="scientific">Portunus trituberculatus</name>
    <name type="common">Swimming crab</name>
    <name type="synonym">Neptunus trituberculatus</name>
    <dbReference type="NCBI Taxonomy" id="210409"/>
    <lineage>
        <taxon>Eukaryota</taxon>
        <taxon>Metazoa</taxon>
        <taxon>Ecdysozoa</taxon>
        <taxon>Arthropoda</taxon>
        <taxon>Crustacea</taxon>
        <taxon>Multicrustacea</taxon>
        <taxon>Malacostraca</taxon>
        <taxon>Eumalacostraca</taxon>
        <taxon>Eucarida</taxon>
        <taxon>Decapoda</taxon>
        <taxon>Pleocyemata</taxon>
        <taxon>Brachyura</taxon>
        <taxon>Eubrachyura</taxon>
        <taxon>Portunoidea</taxon>
        <taxon>Portunidae</taxon>
        <taxon>Portuninae</taxon>
        <taxon>Portunus</taxon>
    </lineage>
</organism>
<dbReference type="EMBL" id="VSRR010011744">
    <property type="protein sequence ID" value="MPC53591.1"/>
    <property type="molecule type" value="Genomic_DNA"/>
</dbReference>
<keyword evidence="2" id="KW-1185">Reference proteome</keyword>
<comment type="caution">
    <text evidence="1">The sequence shown here is derived from an EMBL/GenBank/DDBJ whole genome shotgun (WGS) entry which is preliminary data.</text>
</comment>
<dbReference type="AlphaFoldDB" id="A0A5B7G187"/>